<dbReference type="PANTHER" id="PTHR43358:SF4">
    <property type="entry name" value="ALPHA_BETA HYDROLASE FOLD-1 DOMAIN-CONTAINING PROTEIN"/>
    <property type="match status" value="1"/>
</dbReference>
<feature type="domain" description="AB hydrolase-1" evidence="1">
    <location>
        <begin position="167"/>
        <end position="280"/>
    </location>
</feature>
<dbReference type="EMBL" id="BSUJ01000001">
    <property type="protein sequence ID" value="GMA19885.1"/>
    <property type="molecule type" value="Genomic_DNA"/>
</dbReference>
<evidence type="ECO:0000259" key="1">
    <source>
        <dbReference type="Pfam" id="PF00561"/>
    </source>
</evidence>
<dbReference type="GO" id="GO:0016787">
    <property type="term" value="F:hydrolase activity"/>
    <property type="evidence" value="ECO:0007669"/>
    <property type="project" value="UniProtKB-KW"/>
</dbReference>
<dbReference type="InterPro" id="IPR000073">
    <property type="entry name" value="AB_hydrolase_1"/>
</dbReference>
<proteinExistence type="predicted"/>
<dbReference type="Pfam" id="PF00561">
    <property type="entry name" value="Abhydrolase_1"/>
    <property type="match status" value="1"/>
</dbReference>
<reference evidence="3" key="1">
    <citation type="journal article" date="2019" name="Int. J. Syst. Evol. Microbiol.">
        <title>The Global Catalogue of Microorganisms (GCM) 10K type strain sequencing project: providing services to taxonomists for standard genome sequencing and annotation.</title>
        <authorList>
            <consortium name="The Broad Institute Genomics Platform"/>
            <consortium name="The Broad Institute Genome Sequencing Center for Infectious Disease"/>
            <person name="Wu L."/>
            <person name="Ma J."/>
        </authorList>
    </citation>
    <scope>NUCLEOTIDE SEQUENCE [LARGE SCALE GENOMIC DNA]</scope>
    <source>
        <strain evidence="3">NBRC 105830</strain>
    </source>
</reference>
<organism evidence="2 3">
    <name type="scientific">Arsenicicoccus piscis</name>
    <dbReference type="NCBI Taxonomy" id="673954"/>
    <lineage>
        <taxon>Bacteria</taxon>
        <taxon>Bacillati</taxon>
        <taxon>Actinomycetota</taxon>
        <taxon>Actinomycetes</taxon>
        <taxon>Micrococcales</taxon>
        <taxon>Intrasporangiaceae</taxon>
        <taxon>Arsenicicoccus</taxon>
    </lineage>
</organism>
<comment type="caution">
    <text evidence="2">The sequence shown here is derived from an EMBL/GenBank/DDBJ whole genome shotgun (WGS) entry which is preliminary data.</text>
</comment>
<dbReference type="SUPFAM" id="SSF53474">
    <property type="entry name" value="alpha/beta-Hydrolases"/>
    <property type="match status" value="1"/>
</dbReference>
<keyword evidence="2" id="KW-0378">Hydrolase</keyword>
<accession>A0ABQ6HN56</accession>
<dbReference type="RefSeq" id="WP_241444623.1">
    <property type="nucleotide sequence ID" value="NZ_BSUJ01000001.1"/>
</dbReference>
<name>A0ABQ6HN56_9MICO</name>
<dbReference type="Proteomes" id="UP001157109">
    <property type="component" value="Unassembled WGS sequence"/>
</dbReference>
<dbReference type="Gene3D" id="3.40.50.1820">
    <property type="entry name" value="alpha/beta hydrolase"/>
    <property type="match status" value="1"/>
</dbReference>
<evidence type="ECO:0000313" key="2">
    <source>
        <dbReference type="EMBL" id="GMA19885.1"/>
    </source>
</evidence>
<keyword evidence="3" id="KW-1185">Reference proteome</keyword>
<gene>
    <name evidence="2" type="ORF">GCM10025862_19060</name>
</gene>
<dbReference type="InterPro" id="IPR029058">
    <property type="entry name" value="AB_hydrolase_fold"/>
</dbReference>
<protein>
    <submittedName>
        <fullName evidence="2">Alpha/beta hydrolase</fullName>
    </submittedName>
</protein>
<dbReference type="PANTHER" id="PTHR43358">
    <property type="entry name" value="ALPHA/BETA-HYDROLASE"/>
    <property type="match status" value="1"/>
</dbReference>
<evidence type="ECO:0000313" key="3">
    <source>
        <dbReference type="Proteomes" id="UP001157109"/>
    </source>
</evidence>
<sequence length="391" mass="42097">MGHTKVSTKAVVAGTVSGVLATGAAAGWMGAAVYLARKVVTPERDRPDDTAILALTADTITLGRTAETVVRGRYGLFFDGGEGHLRFGEILADDPQAGSVVREMHGVDAGTPHPGTGRFHSYYYSLEPSLSVGLATHHITIPSQVGPLPAWVVPAPDADLPRRRWAILVHGRGAARDETVRAMRTLHERGFTSLAATYRNDPDAPASSDGRYGLGLSEWQDVDAAIHHALAEGAEQIVLVGWSMGGAIVLQTLVNSAVAERISKVVLDGPVVDWSDVLFHHAREMKVPTPLTALSLRLLAAPPARHLVGVHSAIDLSSTDFVARAGEIPCPVLIIHSLDDEFVPSGPGRRLAADRPDLVTFVPWREARHCKEWNVDPQRWSRVVGEFVDRP</sequence>
<dbReference type="InterPro" id="IPR052920">
    <property type="entry name" value="DNA-binding_regulatory"/>
</dbReference>